<dbReference type="Proteomes" id="UP000811246">
    <property type="component" value="Chromosome 8"/>
</dbReference>
<comment type="caution">
    <text evidence="3">The sequence shown here is derived from an EMBL/GenBank/DDBJ whole genome shotgun (WGS) entry which is preliminary data.</text>
</comment>
<dbReference type="PANTHER" id="PTHR22891">
    <property type="entry name" value="EUKARYOTIC TRANSLATION INITIATION FACTOR 2C"/>
    <property type="match status" value="1"/>
</dbReference>
<proteinExistence type="predicted"/>
<gene>
    <name evidence="3" type="ORF">I3842_08G104500</name>
</gene>
<accession>A0A922JB14</accession>
<dbReference type="Pfam" id="PF08699">
    <property type="entry name" value="ArgoL1"/>
    <property type="match status" value="1"/>
</dbReference>
<feature type="domain" description="Argonaute linker 1" evidence="2">
    <location>
        <begin position="69"/>
        <end position="118"/>
    </location>
</feature>
<evidence type="ECO:0000259" key="2">
    <source>
        <dbReference type="SMART" id="SM01163"/>
    </source>
</evidence>
<sequence>MRVANTSLKRLRRSLQSKTFKVELSYATKIPLRSIALALKGAAEDNNSQDALRVLDIILRQQAADRGCLLVRQSFFHDDSRNFTDIGGGVHGLRGFHSSFRPTQGGLSLNMGIAIVLGGVNFMFTGLDSYLLVVLLF</sequence>
<evidence type="ECO:0000256" key="1">
    <source>
        <dbReference type="SAM" id="Phobius"/>
    </source>
</evidence>
<organism evidence="3 4">
    <name type="scientific">Carya illinoinensis</name>
    <name type="common">Pecan</name>
    <dbReference type="NCBI Taxonomy" id="32201"/>
    <lineage>
        <taxon>Eukaryota</taxon>
        <taxon>Viridiplantae</taxon>
        <taxon>Streptophyta</taxon>
        <taxon>Embryophyta</taxon>
        <taxon>Tracheophyta</taxon>
        <taxon>Spermatophyta</taxon>
        <taxon>Magnoliopsida</taxon>
        <taxon>eudicotyledons</taxon>
        <taxon>Gunneridae</taxon>
        <taxon>Pentapetalae</taxon>
        <taxon>rosids</taxon>
        <taxon>fabids</taxon>
        <taxon>Fagales</taxon>
        <taxon>Juglandaceae</taxon>
        <taxon>Carya</taxon>
    </lineage>
</organism>
<protein>
    <recommendedName>
        <fullName evidence="2">Argonaute linker 1 domain-containing protein</fullName>
    </recommendedName>
</protein>
<keyword evidence="1" id="KW-0472">Membrane</keyword>
<dbReference type="InterPro" id="IPR014811">
    <property type="entry name" value="ArgoL1"/>
</dbReference>
<dbReference type="AlphaFoldDB" id="A0A922JB14"/>
<name>A0A922JB14_CARIL</name>
<dbReference type="EMBL" id="CM031832">
    <property type="protein sequence ID" value="KAG6700283.1"/>
    <property type="molecule type" value="Genomic_DNA"/>
</dbReference>
<evidence type="ECO:0000313" key="3">
    <source>
        <dbReference type="EMBL" id="KAG6700283.1"/>
    </source>
</evidence>
<feature type="transmembrane region" description="Helical" evidence="1">
    <location>
        <begin position="107"/>
        <end position="127"/>
    </location>
</feature>
<keyword evidence="1" id="KW-1133">Transmembrane helix</keyword>
<evidence type="ECO:0000313" key="4">
    <source>
        <dbReference type="Proteomes" id="UP000811246"/>
    </source>
</evidence>
<dbReference type="SMART" id="SM01163">
    <property type="entry name" value="DUF1785"/>
    <property type="match status" value="1"/>
</dbReference>
<keyword evidence="1" id="KW-0812">Transmembrane</keyword>
<reference evidence="3" key="1">
    <citation type="submission" date="2021-01" db="EMBL/GenBank/DDBJ databases">
        <authorList>
            <person name="Lovell J.T."/>
            <person name="Bentley N."/>
            <person name="Bhattarai G."/>
            <person name="Jenkins J.W."/>
            <person name="Sreedasyam A."/>
            <person name="Alarcon Y."/>
            <person name="Bock C."/>
            <person name="Boston L."/>
            <person name="Carlson J."/>
            <person name="Cervantes K."/>
            <person name="Clermont K."/>
            <person name="Krom N."/>
            <person name="Kubenka K."/>
            <person name="Mamidi S."/>
            <person name="Mattison C."/>
            <person name="Monteros M."/>
            <person name="Pisani C."/>
            <person name="Plott C."/>
            <person name="Rajasekar S."/>
            <person name="Rhein H.S."/>
            <person name="Rohla C."/>
            <person name="Song M."/>
            <person name="Hilaire R.S."/>
            <person name="Shu S."/>
            <person name="Wells L."/>
            <person name="Wang X."/>
            <person name="Webber J."/>
            <person name="Heerema R.J."/>
            <person name="Klein P."/>
            <person name="Conner P."/>
            <person name="Grauke L."/>
            <person name="Grimwood J."/>
            <person name="Schmutz J."/>
            <person name="Randall J.J."/>
        </authorList>
    </citation>
    <scope>NUCLEOTIDE SEQUENCE</scope>
    <source>
        <tissue evidence="3">Leaf</tissue>
    </source>
</reference>